<dbReference type="KEGG" id="asha:G8E00_11690"/>
<keyword evidence="2" id="KW-1185">Reference proteome</keyword>
<dbReference type="EMBL" id="CP049801">
    <property type="protein sequence ID" value="QIO06567.1"/>
    <property type="molecule type" value="Genomic_DNA"/>
</dbReference>
<dbReference type="PROSITE" id="PS51257">
    <property type="entry name" value="PROKAR_LIPOPROTEIN"/>
    <property type="match status" value="1"/>
</dbReference>
<dbReference type="AlphaFoldDB" id="A0A6G8RXE2"/>
<reference evidence="1 2" key="1">
    <citation type="submission" date="2020-03" db="EMBL/GenBank/DDBJ databases">
        <authorList>
            <person name="Zhu W."/>
        </authorList>
    </citation>
    <scope>NUCLEOTIDE SEQUENCE [LARGE SCALE GENOMIC DNA]</scope>
    <source>
        <strain evidence="1 2">323-1</strain>
    </source>
</reference>
<name>A0A6G8RXE2_9GAMM</name>
<sequence>MKHFKIIALSSFTVILAACQTTPRQFNGLTGYEVESKSSDHATIAYTLSSRSNQQFDETKLQRACQKVLNSTQAYKLDILSVNEIANPKAQANDMQAVQLGQSRTSFGLSNTMNPYSNEDYGTRQALENRPSTLQVVRYTCSGK</sequence>
<evidence type="ECO:0000313" key="1">
    <source>
        <dbReference type="EMBL" id="QIO06567.1"/>
    </source>
</evidence>
<gene>
    <name evidence="1" type="ORF">G8E00_11690</name>
</gene>
<organism evidence="1 2">
    <name type="scientific">Acinetobacter shaoyimingii</name>
    <dbReference type="NCBI Taxonomy" id="2715164"/>
    <lineage>
        <taxon>Bacteria</taxon>
        <taxon>Pseudomonadati</taxon>
        <taxon>Pseudomonadota</taxon>
        <taxon>Gammaproteobacteria</taxon>
        <taxon>Moraxellales</taxon>
        <taxon>Moraxellaceae</taxon>
        <taxon>Acinetobacter</taxon>
    </lineage>
</organism>
<accession>A0A6G8RXE2</accession>
<protein>
    <submittedName>
        <fullName evidence="1">Uncharacterized protein</fullName>
    </submittedName>
</protein>
<evidence type="ECO:0000313" key="2">
    <source>
        <dbReference type="Proteomes" id="UP000502297"/>
    </source>
</evidence>
<dbReference type="Proteomes" id="UP000502297">
    <property type="component" value="Chromosome"/>
</dbReference>
<proteinExistence type="predicted"/>